<comment type="caution">
    <text evidence="1">The sequence shown here is derived from an EMBL/GenBank/DDBJ whole genome shotgun (WGS) entry which is preliminary data.</text>
</comment>
<sequence length="61" mass="6655">MEVIIAVPLLLGFCRELRDGCLPGDGVAVFVQYQGRGMDYVHGGEPLTGHWEEEKENHGGA</sequence>
<proteinExistence type="predicted"/>
<reference evidence="1" key="1">
    <citation type="journal article" date="2023" name="Nat. Commun.">
        <title>Diploid and tetraploid genomes of Acorus and the evolution of monocots.</title>
        <authorList>
            <person name="Ma L."/>
            <person name="Liu K.W."/>
            <person name="Li Z."/>
            <person name="Hsiao Y.Y."/>
            <person name="Qi Y."/>
            <person name="Fu T."/>
            <person name="Tang G.D."/>
            <person name="Zhang D."/>
            <person name="Sun W.H."/>
            <person name="Liu D.K."/>
            <person name="Li Y."/>
            <person name="Chen G.Z."/>
            <person name="Liu X.D."/>
            <person name="Liao X.Y."/>
            <person name="Jiang Y.T."/>
            <person name="Yu X."/>
            <person name="Hao Y."/>
            <person name="Huang J."/>
            <person name="Zhao X.W."/>
            <person name="Ke S."/>
            <person name="Chen Y.Y."/>
            <person name="Wu W.L."/>
            <person name="Hsu J.L."/>
            <person name="Lin Y.F."/>
            <person name="Huang M.D."/>
            <person name="Li C.Y."/>
            <person name="Huang L."/>
            <person name="Wang Z.W."/>
            <person name="Zhao X."/>
            <person name="Zhong W.Y."/>
            <person name="Peng D.H."/>
            <person name="Ahmad S."/>
            <person name="Lan S."/>
            <person name="Zhang J.S."/>
            <person name="Tsai W.C."/>
            <person name="Van de Peer Y."/>
            <person name="Liu Z.J."/>
        </authorList>
    </citation>
    <scope>NUCLEOTIDE SEQUENCE</scope>
    <source>
        <strain evidence="1">CP</strain>
    </source>
</reference>
<evidence type="ECO:0000313" key="2">
    <source>
        <dbReference type="Proteomes" id="UP001180020"/>
    </source>
</evidence>
<dbReference type="Proteomes" id="UP001180020">
    <property type="component" value="Unassembled WGS sequence"/>
</dbReference>
<keyword evidence="2" id="KW-1185">Reference proteome</keyword>
<dbReference type="AlphaFoldDB" id="A0AAV9DS97"/>
<protein>
    <submittedName>
        <fullName evidence="1">Uncharacterized protein</fullName>
    </submittedName>
</protein>
<accession>A0AAV9DS97</accession>
<dbReference type="EMBL" id="JAUJYO010000011">
    <property type="protein sequence ID" value="KAK1303158.1"/>
    <property type="molecule type" value="Genomic_DNA"/>
</dbReference>
<evidence type="ECO:0000313" key="1">
    <source>
        <dbReference type="EMBL" id="KAK1303158.1"/>
    </source>
</evidence>
<gene>
    <name evidence="1" type="ORF">QJS10_CPB11g02311</name>
</gene>
<name>A0AAV9DS97_ACOCL</name>
<organism evidence="1 2">
    <name type="scientific">Acorus calamus</name>
    <name type="common">Sweet flag</name>
    <dbReference type="NCBI Taxonomy" id="4465"/>
    <lineage>
        <taxon>Eukaryota</taxon>
        <taxon>Viridiplantae</taxon>
        <taxon>Streptophyta</taxon>
        <taxon>Embryophyta</taxon>
        <taxon>Tracheophyta</taxon>
        <taxon>Spermatophyta</taxon>
        <taxon>Magnoliopsida</taxon>
        <taxon>Liliopsida</taxon>
        <taxon>Acoraceae</taxon>
        <taxon>Acorus</taxon>
    </lineage>
</organism>
<reference evidence="1" key="2">
    <citation type="submission" date="2023-06" db="EMBL/GenBank/DDBJ databases">
        <authorList>
            <person name="Ma L."/>
            <person name="Liu K.-W."/>
            <person name="Li Z."/>
            <person name="Hsiao Y.-Y."/>
            <person name="Qi Y."/>
            <person name="Fu T."/>
            <person name="Tang G."/>
            <person name="Zhang D."/>
            <person name="Sun W.-H."/>
            <person name="Liu D.-K."/>
            <person name="Li Y."/>
            <person name="Chen G.-Z."/>
            <person name="Liu X.-D."/>
            <person name="Liao X.-Y."/>
            <person name="Jiang Y.-T."/>
            <person name="Yu X."/>
            <person name="Hao Y."/>
            <person name="Huang J."/>
            <person name="Zhao X.-W."/>
            <person name="Ke S."/>
            <person name="Chen Y.-Y."/>
            <person name="Wu W.-L."/>
            <person name="Hsu J.-L."/>
            <person name="Lin Y.-F."/>
            <person name="Huang M.-D."/>
            <person name="Li C.-Y."/>
            <person name="Huang L."/>
            <person name="Wang Z.-W."/>
            <person name="Zhao X."/>
            <person name="Zhong W.-Y."/>
            <person name="Peng D.-H."/>
            <person name="Ahmad S."/>
            <person name="Lan S."/>
            <person name="Zhang J.-S."/>
            <person name="Tsai W.-C."/>
            <person name="Van De Peer Y."/>
            <person name="Liu Z.-J."/>
        </authorList>
    </citation>
    <scope>NUCLEOTIDE SEQUENCE</scope>
    <source>
        <strain evidence="1">CP</strain>
        <tissue evidence="1">Leaves</tissue>
    </source>
</reference>